<dbReference type="InterPro" id="IPR019752">
    <property type="entry name" value="Pyrv/ketoisovalerate_OxRed_cat"/>
</dbReference>
<dbReference type="Pfam" id="PF01558">
    <property type="entry name" value="POR"/>
    <property type="match status" value="1"/>
</dbReference>
<comment type="caution">
    <text evidence="4">The sequence shown here is derived from an EMBL/GenBank/DDBJ whole genome shotgun (WGS) entry which is preliminary data.</text>
</comment>
<dbReference type="InterPro" id="IPR029061">
    <property type="entry name" value="THDP-binding"/>
</dbReference>
<evidence type="ECO:0000259" key="2">
    <source>
        <dbReference type="Pfam" id="PF01558"/>
    </source>
</evidence>
<dbReference type="SUPFAM" id="SSF52922">
    <property type="entry name" value="TK C-terminal domain-like"/>
    <property type="match status" value="1"/>
</dbReference>
<accession>A0A540VKX1</accession>
<protein>
    <submittedName>
        <fullName evidence="4">2-oxoacid:acceptor oxidoreductase subunit alpha</fullName>
    </submittedName>
</protein>
<dbReference type="OrthoDB" id="9794954at2"/>
<dbReference type="SUPFAM" id="SSF53323">
    <property type="entry name" value="Pyruvate-ferredoxin oxidoreductase, PFOR, domain III"/>
    <property type="match status" value="1"/>
</dbReference>
<dbReference type="InterPro" id="IPR050722">
    <property type="entry name" value="Pyruvate:ferred/Flavod_OxRd"/>
</dbReference>
<keyword evidence="1" id="KW-0560">Oxidoreductase</keyword>
<dbReference type="PANTHER" id="PTHR32154:SF29">
    <property type="entry name" value="BLR6743 PROTEIN"/>
    <property type="match status" value="1"/>
</dbReference>
<feature type="domain" description="Pyruvate/ketoisovalerate oxidoreductase catalytic" evidence="2">
    <location>
        <begin position="30"/>
        <end position="194"/>
    </location>
</feature>
<dbReference type="GO" id="GO:0016903">
    <property type="term" value="F:oxidoreductase activity, acting on the aldehyde or oxo group of donors"/>
    <property type="evidence" value="ECO:0007669"/>
    <property type="project" value="InterPro"/>
</dbReference>
<dbReference type="CDD" id="cd07034">
    <property type="entry name" value="TPP_PYR_PFOR_IOR-alpha_like"/>
    <property type="match status" value="1"/>
</dbReference>
<dbReference type="AlphaFoldDB" id="A0A540VKX1"/>
<dbReference type="Gene3D" id="3.40.920.10">
    <property type="entry name" value="Pyruvate-ferredoxin oxidoreductase, PFOR, domain III"/>
    <property type="match status" value="1"/>
</dbReference>
<evidence type="ECO:0000259" key="3">
    <source>
        <dbReference type="Pfam" id="PF01855"/>
    </source>
</evidence>
<reference evidence="4 5" key="1">
    <citation type="submission" date="2019-06" db="EMBL/GenBank/DDBJ databases">
        <title>Genome sequence of Litorilinea aerophila BAA-2444.</title>
        <authorList>
            <person name="Maclea K.S."/>
            <person name="Maurais E.G."/>
            <person name="Iannazzi L.C."/>
        </authorList>
    </citation>
    <scope>NUCLEOTIDE SEQUENCE [LARGE SCALE GENOMIC DNA]</scope>
    <source>
        <strain evidence="4 5">ATCC BAA-2444</strain>
    </source>
</reference>
<dbReference type="Proteomes" id="UP000317371">
    <property type="component" value="Unassembled WGS sequence"/>
</dbReference>
<dbReference type="InterPro" id="IPR009014">
    <property type="entry name" value="Transketo_C/PFOR_II"/>
</dbReference>
<dbReference type="PANTHER" id="PTHR32154">
    <property type="entry name" value="PYRUVATE-FLAVODOXIN OXIDOREDUCTASE-RELATED"/>
    <property type="match status" value="1"/>
</dbReference>
<proteinExistence type="predicted"/>
<dbReference type="InterPro" id="IPR002880">
    <property type="entry name" value="Pyrv_Fd/Flavodoxin_OxRdtase_N"/>
</dbReference>
<evidence type="ECO:0000313" key="4">
    <source>
        <dbReference type="EMBL" id="TQE97404.1"/>
    </source>
</evidence>
<dbReference type="GO" id="GO:0006979">
    <property type="term" value="P:response to oxidative stress"/>
    <property type="evidence" value="ECO:0007669"/>
    <property type="project" value="TreeGrafter"/>
</dbReference>
<dbReference type="Gene3D" id="3.40.50.920">
    <property type="match status" value="1"/>
</dbReference>
<dbReference type="SUPFAM" id="SSF52518">
    <property type="entry name" value="Thiamin diphosphate-binding fold (THDP-binding)"/>
    <property type="match status" value="1"/>
</dbReference>
<dbReference type="FunFam" id="3.40.50.970:FF:000022">
    <property type="entry name" value="2-oxoglutarate ferredoxin oxidoreductase alpha subunit"/>
    <property type="match status" value="1"/>
</dbReference>
<dbReference type="Gene3D" id="3.40.50.970">
    <property type="match status" value="1"/>
</dbReference>
<name>A0A540VKX1_9CHLR</name>
<dbReference type="InParanoid" id="A0A540VKX1"/>
<keyword evidence="5" id="KW-1185">Reference proteome</keyword>
<dbReference type="EMBL" id="VIGC01000003">
    <property type="protein sequence ID" value="TQE97404.1"/>
    <property type="molecule type" value="Genomic_DNA"/>
</dbReference>
<evidence type="ECO:0000313" key="5">
    <source>
        <dbReference type="Proteomes" id="UP000317371"/>
    </source>
</evidence>
<feature type="domain" description="Pyruvate flavodoxin/ferredoxin oxidoreductase pyrimidine binding" evidence="3">
    <location>
        <begin position="230"/>
        <end position="393"/>
    </location>
</feature>
<dbReference type="InterPro" id="IPR002869">
    <property type="entry name" value="Pyrv_flavodox_OxRed_cen"/>
</dbReference>
<dbReference type="Pfam" id="PF01855">
    <property type="entry name" value="POR_N"/>
    <property type="match status" value="1"/>
</dbReference>
<dbReference type="NCBIfam" id="TIGR03710">
    <property type="entry name" value="OAFO_sf"/>
    <property type="match status" value="1"/>
</dbReference>
<dbReference type="InterPro" id="IPR022367">
    <property type="entry name" value="2-oxoacid/accept_OxRdtase_asu"/>
</dbReference>
<sequence length="614" mass="67832">MSVMVQEAPSEQKTELVVNDFNINVATVNGSGSQTSNNVLIRSLFKMGIPVTGKNFFPSNIQGLPTWYNVRLSKDGYLARRDGIEVLVAMNGATVAEDMASVSPGGIILYDDTLPIAARRHDVKYYPMPVKELVKQADLPFNLRDYVANMVYVGYLAYLLEIDLEEIRNALAWNFGNKTKPIEMNYDMVMRAYQHAKEHVVNDQPYRVARMSGYNEDKILVDGNTAAALGALYNGVNLVSWYPITPSSSLAEAVNAYAPKLRRDPKTGKATYAIIQAEDELAAIGMVVGAGWAGARAMTATSGPGISLMAEFVGLAYFAEIPAVIWDIQRMGPSTGLPTRTSQGDILSAYYLSHGDTRHVVLFPATPAECFDFAGVAFDLAERLQTPVFVLSDLDLGMNLWISDRFTYPEKPMDRGKVLDEEALQKLGGSWGRYKDLDGDGIPYRTLPGNKHKLAAYFTRGTGHNEYAIYSERPDDWEHNLERIHRKFETARTLVPEPIIDQVDGAQVAILSLGSNDPAVAEARDRLRAAGVETSYLRLRALPHTQSVRDFMAAYDRVFVVENNYDGQLCQILASAEPDLASRLVSVARCNGLPLSARWIADTIRQHLDGDQAA</sequence>
<organism evidence="4 5">
    <name type="scientific">Litorilinea aerophila</name>
    <dbReference type="NCBI Taxonomy" id="1204385"/>
    <lineage>
        <taxon>Bacteria</taxon>
        <taxon>Bacillati</taxon>
        <taxon>Chloroflexota</taxon>
        <taxon>Caldilineae</taxon>
        <taxon>Caldilineales</taxon>
        <taxon>Caldilineaceae</taxon>
        <taxon>Litorilinea</taxon>
    </lineage>
</organism>
<gene>
    <name evidence="4" type="ORF">FKZ61_03020</name>
</gene>
<evidence type="ECO:0000256" key="1">
    <source>
        <dbReference type="ARBA" id="ARBA00023002"/>
    </source>
</evidence>